<sequence>MVRSTEGMTPGDHVCAVPVSDEQLWELSAEFVADGLARNEQVFYFDDGTADSVLGRLADDRIAVEQPLQTGQLAIVPPEVTRLAFRTPIGEVQERLAARIEESIAAGYTGFRMTGQMSYGTVQPSGAGLVEYDAGLDAAVRDRPAIALCLYDRRRYTDDQIEQMRAVHREELMLPPAYDDGLLRITRTGPTTARLAGEVDHSNRPMITRLLETTLDEALRSHSAPTDIVLNLASLRFLDVAGAVSLVHAAEAFPSTHRLVLADVRPRVVRVLDRCGAPFAAQLSVREFEPPLSSAHQLPESWSERVAEPLREAR</sequence>
<dbReference type="Proteomes" id="UP000820669">
    <property type="component" value="Unassembled WGS sequence"/>
</dbReference>
<dbReference type="SUPFAM" id="SSF52091">
    <property type="entry name" value="SpoIIaa-like"/>
    <property type="match status" value="1"/>
</dbReference>
<comment type="caution">
    <text evidence="2">The sequence shown here is derived from an EMBL/GenBank/DDBJ whole genome shotgun (WGS) entry which is preliminary data.</text>
</comment>
<gene>
    <name evidence="2" type="ORF">HF526_12655</name>
</gene>
<evidence type="ECO:0000259" key="1">
    <source>
        <dbReference type="PROSITE" id="PS50801"/>
    </source>
</evidence>
<dbReference type="InterPro" id="IPR002645">
    <property type="entry name" value="STAS_dom"/>
</dbReference>
<protein>
    <submittedName>
        <fullName evidence="2">STAS domain-containing protein</fullName>
    </submittedName>
</protein>
<dbReference type="Gene3D" id="3.30.750.24">
    <property type="entry name" value="STAS domain"/>
    <property type="match status" value="1"/>
</dbReference>
<proteinExistence type="predicted"/>
<dbReference type="Pfam" id="PF14417">
    <property type="entry name" value="MEDS"/>
    <property type="match status" value="1"/>
</dbReference>
<dbReference type="PROSITE" id="PS50801">
    <property type="entry name" value="STAS"/>
    <property type="match status" value="1"/>
</dbReference>
<keyword evidence="3" id="KW-1185">Reference proteome</keyword>
<dbReference type="Pfam" id="PF01740">
    <property type="entry name" value="STAS"/>
    <property type="match status" value="1"/>
</dbReference>
<organism evidence="2 3">
    <name type="scientific">Pseudonocardia acidicola</name>
    <dbReference type="NCBI Taxonomy" id="2724939"/>
    <lineage>
        <taxon>Bacteria</taxon>
        <taxon>Bacillati</taxon>
        <taxon>Actinomycetota</taxon>
        <taxon>Actinomycetes</taxon>
        <taxon>Pseudonocardiales</taxon>
        <taxon>Pseudonocardiaceae</taxon>
        <taxon>Pseudonocardia</taxon>
    </lineage>
</organism>
<accession>A0ABX1S9C1</accession>
<evidence type="ECO:0000313" key="3">
    <source>
        <dbReference type="Proteomes" id="UP000820669"/>
    </source>
</evidence>
<dbReference type="CDD" id="cd07043">
    <property type="entry name" value="STAS_anti-anti-sigma_factors"/>
    <property type="match status" value="1"/>
</dbReference>
<dbReference type="EMBL" id="JAAXLA010000019">
    <property type="protein sequence ID" value="NMH98156.1"/>
    <property type="molecule type" value="Genomic_DNA"/>
</dbReference>
<reference evidence="2 3" key="1">
    <citation type="submission" date="2020-04" db="EMBL/GenBank/DDBJ databases">
        <authorList>
            <person name="Klaysubun C."/>
            <person name="Duangmal K."/>
            <person name="Lipun K."/>
        </authorList>
    </citation>
    <scope>NUCLEOTIDE SEQUENCE [LARGE SCALE GENOMIC DNA]</scope>
    <source>
        <strain evidence="2 3">K10HN5</strain>
    </source>
</reference>
<dbReference type="InterPro" id="IPR025847">
    <property type="entry name" value="MEDS_domain"/>
</dbReference>
<evidence type="ECO:0000313" key="2">
    <source>
        <dbReference type="EMBL" id="NMH98156.1"/>
    </source>
</evidence>
<feature type="domain" description="STAS" evidence="1">
    <location>
        <begin position="194"/>
        <end position="276"/>
    </location>
</feature>
<name>A0ABX1S9C1_9PSEU</name>
<dbReference type="InterPro" id="IPR036513">
    <property type="entry name" value="STAS_dom_sf"/>
</dbReference>